<dbReference type="Proteomes" id="UP001227192">
    <property type="component" value="Unassembled WGS sequence"/>
</dbReference>
<dbReference type="AlphaFoldDB" id="A0AAI9TNV2"/>
<evidence type="ECO:0000313" key="3">
    <source>
        <dbReference type="Proteomes" id="UP001227192"/>
    </source>
</evidence>
<keyword evidence="3" id="KW-1185">Reference proteome</keyword>
<gene>
    <name evidence="2" type="ORF">VN97_g3340</name>
</gene>
<feature type="region of interest" description="Disordered" evidence="1">
    <location>
        <begin position="153"/>
        <end position="212"/>
    </location>
</feature>
<comment type="caution">
    <text evidence="2">The sequence shown here is derived from an EMBL/GenBank/DDBJ whole genome shotgun (WGS) entry which is preliminary data.</text>
</comment>
<organism evidence="2 3">
    <name type="scientific">Penicillium thymicola</name>
    <dbReference type="NCBI Taxonomy" id="293382"/>
    <lineage>
        <taxon>Eukaryota</taxon>
        <taxon>Fungi</taxon>
        <taxon>Dikarya</taxon>
        <taxon>Ascomycota</taxon>
        <taxon>Pezizomycotina</taxon>
        <taxon>Eurotiomycetes</taxon>
        <taxon>Eurotiomycetidae</taxon>
        <taxon>Eurotiales</taxon>
        <taxon>Aspergillaceae</taxon>
        <taxon>Penicillium</taxon>
    </lineage>
</organism>
<evidence type="ECO:0000313" key="2">
    <source>
        <dbReference type="EMBL" id="KAJ9489949.1"/>
    </source>
</evidence>
<protein>
    <submittedName>
        <fullName evidence="2">Uncharacterized protein</fullName>
    </submittedName>
</protein>
<evidence type="ECO:0000256" key="1">
    <source>
        <dbReference type="SAM" id="MobiDB-lite"/>
    </source>
</evidence>
<proteinExistence type="predicted"/>
<dbReference type="EMBL" id="LACB01000070">
    <property type="protein sequence ID" value="KAJ9489949.1"/>
    <property type="molecule type" value="Genomic_DNA"/>
</dbReference>
<accession>A0AAI9TNV2</accession>
<sequence length="212" mass="23605">MLLNSRYSSTHSPSSSGENGYVLSVNLSGRGDVGQGDPLADWEVMLHKRGEPDGDLYCVRKDENFYYEHPVQKRVVETAATYGRNEIQHLSDRSKEAAVRVLNAYGKDKSNLPHRNASSQEWTVGALGALEREKLVPQGTRDYWSRNIGQASPEVSGRLQQDGGSWVPPTTVYSKGRGPADTTFGKEQVRQPVNRYNLDEFEGLSSSSKSRR</sequence>
<name>A0AAI9TNV2_PENTH</name>
<reference evidence="2" key="1">
    <citation type="submission" date="2015-06" db="EMBL/GenBank/DDBJ databases">
        <authorList>
            <person name="Nguyen H."/>
        </authorList>
    </citation>
    <scope>NUCLEOTIDE SEQUENCE</scope>
    <source>
        <strain evidence="2">DAOM 180753</strain>
    </source>
</reference>
<reference evidence="2" key="2">
    <citation type="journal article" date="2016" name="Fungal Biol.">
        <title>Ochratoxin A production by Penicillium thymicola.</title>
        <authorList>
            <person name="Nguyen H.D.T."/>
            <person name="McMullin D.R."/>
            <person name="Ponomareva E."/>
            <person name="Riley R."/>
            <person name="Pomraning K.R."/>
            <person name="Baker S.E."/>
            <person name="Seifert K.A."/>
        </authorList>
    </citation>
    <scope>NUCLEOTIDE SEQUENCE</scope>
    <source>
        <strain evidence="2">DAOM 180753</strain>
    </source>
</reference>